<feature type="compositionally biased region" description="Basic and acidic residues" evidence="2">
    <location>
        <begin position="441"/>
        <end position="474"/>
    </location>
</feature>
<dbReference type="Proteomes" id="UP001152795">
    <property type="component" value="Unassembled WGS sequence"/>
</dbReference>
<feature type="transmembrane region" description="Helical" evidence="3">
    <location>
        <begin position="217"/>
        <end position="235"/>
    </location>
</feature>
<feature type="compositionally biased region" description="Low complexity" evidence="2">
    <location>
        <begin position="1"/>
        <end position="10"/>
    </location>
</feature>
<evidence type="ECO:0000313" key="4">
    <source>
        <dbReference type="EMBL" id="CAB3993746.1"/>
    </source>
</evidence>
<feature type="compositionally biased region" description="Basic and acidic residues" evidence="2">
    <location>
        <begin position="51"/>
        <end position="63"/>
    </location>
</feature>
<keyword evidence="5" id="KW-1185">Reference proteome</keyword>
<feature type="region of interest" description="Disordered" evidence="2">
    <location>
        <begin position="1"/>
        <end position="63"/>
    </location>
</feature>
<name>A0A6S7GV27_PARCT</name>
<feature type="transmembrane region" description="Helical" evidence="3">
    <location>
        <begin position="194"/>
        <end position="211"/>
    </location>
</feature>
<evidence type="ECO:0000256" key="3">
    <source>
        <dbReference type="SAM" id="Phobius"/>
    </source>
</evidence>
<feature type="region of interest" description="Disordered" evidence="2">
    <location>
        <begin position="441"/>
        <end position="479"/>
    </location>
</feature>
<evidence type="ECO:0000256" key="1">
    <source>
        <dbReference type="SAM" id="Coils"/>
    </source>
</evidence>
<feature type="transmembrane region" description="Helical" evidence="3">
    <location>
        <begin position="551"/>
        <end position="568"/>
    </location>
</feature>
<accession>A0A6S7GV27</accession>
<protein>
    <submittedName>
        <fullName evidence="4">Uncharacterized protein</fullName>
    </submittedName>
</protein>
<keyword evidence="1" id="KW-0175">Coiled coil</keyword>
<comment type="caution">
    <text evidence="4">The sequence shown here is derived from an EMBL/GenBank/DDBJ whole genome shotgun (WGS) entry which is preliminary data.</text>
</comment>
<keyword evidence="3" id="KW-1133">Transmembrane helix</keyword>
<evidence type="ECO:0000313" key="5">
    <source>
        <dbReference type="Proteomes" id="UP001152795"/>
    </source>
</evidence>
<sequence>MSSMSSAPSSPEKPRKLLRWTDSSELEDLPRERPSTDNTADGPGSDTTGPSKREDRYGAKMQRLKDNVEQLRKDLQCKERDYIRLKNKYNVSKRRQAQLQEDLQKYTEDKLDLDSDVEFLRLQLVEKDKQLSKHTGGHFEKGETVGGHLGSAGCFQNGGAVENYGIDDVEESYFTEDSILGGKYLSLHKDTRKLLTYILLSAAICCSLITIVTRSAFLSTIAVGLWTLGLCCLWLERKQLFRVFKLKYLKKIREVSMENSRLRVEASKVESRLNELGNELTNEKRERDELLSKFRAASGKLAEEMSKNEELVKLEKSTFEELQGERVRRRRAEEQLEEVSAQVLAAQEKNEVANCGDVCQELRNNLKLERESKEKLSRENERLIKEIVEINMRQEKERLKQESDLTSGARNDVVDKTDEQISVEVIDQVAGKVDENNLRYTNEKMEEDGQKRAREGDRGMNEETKNNETEESQEKAIISNEDVSNFDSKECESMNICNTEPATDLNNSQSIENVFQNAPLTQNPSSSNGQNSTESKDCWLCAWNIPNETSLALLIIIVACLVLVLKVVLSNNVYMFVILMALVGCFTYYQVARNIEHSN</sequence>
<feature type="transmembrane region" description="Helical" evidence="3">
    <location>
        <begin position="574"/>
        <end position="591"/>
    </location>
</feature>
<keyword evidence="3" id="KW-0812">Transmembrane</keyword>
<dbReference type="OrthoDB" id="10457489at2759"/>
<dbReference type="EMBL" id="CACRXK020002323">
    <property type="protein sequence ID" value="CAB3993746.1"/>
    <property type="molecule type" value="Genomic_DNA"/>
</dbReference>
<keyword evidence="3" id="KW-0472">Membrane</keyword>
<gene>
    <name evidence="4" type="ORF">PACLA_8A006810</name>
</gene>
<proteinExistence type="predicted"/>
<organism evidence="4 5">
    <name type="scientific">Paramuricea clavata</name>
    <name type="common">Red gorgonian</name>
    <name type="synonym">Violescent sea-whip</name>
    <dbReference type="NCBI Taxonomy" id="317549"/>
    <lineage>
        <taxon>Eukaryota</taxon>
        <taxon>Metazoa</taxon>
        <taxon>Cnidaria</taxon>
        <taxon>Anthozoa</taxon>
        <taxon>Octocorallia</taxon>
        <taxon>Malacalcyonacea</taxon>
        <taxon>Plexauridae</taxon>
        <taxon>Paramuricea</taxon>
    </lineage>
</organism>
<evidence type="ECO:0000256" key="2">
    <source>
        <dbReference type="SAM" id="MobiDB-lite"/>
    </source>
</evidence>
<dbReference type="AlphaFoldDB" id="A0A6S7GV27"/>
<reference evidence="4" key="1">
    <citation type="submission" date="2020-04" db="EMBL/GenBank/DDBJ databases">
        <authorList>
            <person name="Alioto T."/>
            <person name="Alioto T."/>
            <person name="Gomez Garrido J."/>
        </authorList>
    </citation>
    <scope>NUCLEOTIDE SEQUENCE</scope>
    <source>
        <strain evidence="4">A484AB</strain>
    </source>
</reference>
<feature type="coiled-coil region" evidence="1">
    <location>
        <begin position="322"/>
        <end position="393"/>
    </location>
</feature>
<feature type="coiled-coil region" evidence="1">
    <location>
        <begin position="259"/>
        <end position="293"/>
    </location>
</feature>